<dbReference type="InterPro" id="IPR050083">
    <property type="entry name" value="HtpX_protease"/>
</dbReference>
<organism evidence="14 15">
    <name type="scientific">Rhodopirellula sallentina SM41</name>
    <dbReference type="NCBI Taxonomy" id="1263870"/>
    <lineage>
        <taxon>Bacteria</taxon>
        <taxon>Pseudomonadati</taxon>
        <taxon>Planctomycetota</taxon>
        <taxon>Planctomycetia</taxon>
        <taxon>Pirellulales</taxon>
        <taxon>Pirellulaceae</taxon>
        <taxon>Rhodopirellula</taxon>
    </lineage>
</organism>
<dbReference type="GO" id="GO:0005886">
    <property type="term" value="C:plasma membrane"/>
    <property type="evidence" value="ECO:0007669"/>
    <property type="project" value="UniProtKB-SubCell"/>
</dbReference>
<evidence type="ECO:0000259" key="13">
    <source>
        <dbReference type="Pfam" id="PF01435"/>
    </source>
</evidence>
<keyword evidence="8 12" id="KW-1133">Transmembrane helix</keyword>
<evidence type="ECO:0000256" key="9">
    <source>
        <dbReference type="ARBA" id="ARBA00023049"/>
    </source>
</evidence>
<keyword evidence="6 11" id="KW-0378">Hydrolase</keyword>
<evidence type="ECO:0000256" key="2">
    <source>
        <dbReference type="ARBA" id="ARBA00022475"/>
    </source>
</evidence>
<keyword evidence="15" id="KW-1185">Reference proteome</keyword>
<gene>
    <name evidence="14" type="ORF">RSSM_02579</name>
</gene>
<feature type="transmembrane region" description="Helical" evidence="12">
    <location>
        <begin position="21"/>
        <end position="40"/>
    </location>
</feature>
<dbReference type="Pfam" id="PF01435">
    <property type="entry name" value="Peptidase_M48"/>
    <property type="match status" value="1"/>
</dbReference>
<reference evidence="14 15" key="1">
    <citation type="journal article" date="2013" name="Mar. Genomics">
        <title>Expression of sulfatases in Rhodopirellula baltica and the diversity of sulfatases in the genus Rhodopirellula.</title>
        <authorList>
            <person name="Wegner C.E."/>
            <person name="Richter-Heitmann T."/>
            <person name="Klindworth A."/>
            <person name="Klockow C."/>
            <person name="Richter M."/>
            <person name="Achstetter T."/>
            <person name="Glockner F.O."/>
            <person name="Harder J."/>
        </authorList>
    </citation>
    <scope>NUCLEOTIDE SEQUENCE [LARGE SCALE GENOMIC DNA]</scope>
    <source>
        <strain evidence="14 15">SM41</strain>
    </source>
</reference>
<comment type="similarity">
    <text evidence="11">Belongs to the peptidase M48 family.</text>
</comment>
<sequence>MTAAIPDRADLLEQLRRANQYVTFTVALRLVLIGTLVAVIRWDRVLHEPVLSVTAGLVMIGPFIKDLLMIWGQRKKRLEDIKETTRFGDLDKYKLQSLYRDTLKKLRLPDEHIPVFVTNDKTLNAGAVRIGRFFGSLDGIYLHRQVLHKLNGDEIQDIMGHELGHYYRFYLNADRFRILTLAIGVLAAIFVIQASDLGDTVGFFAVMISSFFFWRISGMGMLKHGRAIEYLCDDFGAQVNGIEPSISGLIKIGLDDEQRQHLELEMLGRTAKHKTLTQKDVATAIEKATPFGHVADEHLYESVKQELRMRAEANRQTSLSGFLRYMWEADSVDDEDYAEQLQKQAKLLNRLQRLDWESLLDDPQQIRFTESQIEQLVQMIEANPRHVLFRTIQIDDGVHPPIANRIRYLWKNRRSDSSLFGNSF</sequence>
<feature type="transmembrane region" description="Helical" evidence="12">
    <location>
        <begin position="52"/>
        <end position="72"/>
    </location>
</feature>
<evidence type="ECO:0000256" key="5">
    <source>
        <dbReference type="ARBA" id="ARBA00022723"/>
    </source>
</evidence>
<evidence type="ECO:0000256" key="12">
    <source>
        <dbReference type="SAM" id="Phobius"/>
    </source>
</evidence>
<dbReference type="Proteomes" id="UP000011885">
    <property type="component" value="Unassembled WGS sequence"/>
</dbReference>
<evidence type="ECO:0000313" key="15">
    <source>
        <dbReference type="Proteomes" id="UP000011885"/>
    </source>
</evidence>
<evidence type="ECO:0000256" key="1">
    <source>
        <dbReference type="ARBA" id="ARBA00004651"/>
    </source>
</evidence>
<keyword evidence="4 12" id="KW-0812">Transmembrane</keyword>
<evidence type="ECO:0000256" key="8">
    <source>
        <dbReference type="ARBA" id="ARBA00022989"/>
    </source>
</evidence>
<keyword evidence="2" id="KW-1003">Cell membrane</keyword>
<feature type="transmembrane region" description="Helical" evidence="12">
    <location>
        <begin position="176"/>
        <end position="194"/>
    </location>
</feature>
<keyword evidence="3 11" id="KW-0645">Protease</keyword>
<dbReference type="InterPro" id="IPR001915">
    <property type="entry name" value="Peptidase_M48"/>
</dbReference>
<dbReference type="RefSeq" id="WP_008678494.1">
    <property type="nucleotide sequence ID" value="NZ_ANOH01000182.1"/>
</dbReference>
<dbReference type="OrthoDB" id="240785at2"/>
<dbReference type="Gene3D" id="3.30.2010.10">
    <property type="entry name" value="Metalloproteases ('zincins'), catalytic domain"/>
    <property type="match status" value="1"/>
</dbReference>
<feature type="transmembrane region" description="Helical" evidence="12">
    <location>
        <begin position="200"/>
        <end position="216"/>
    </location>
</feature>
<evidence type="ECO:0000256" key="10">
    <source>
        <dbReference type="ARBA" id="ARBA00023136"/>
    </source>
</evidence>
<evidence type="ECO:0000256" key="6">
    <source>
        <dbReference type="ARBA" id="ARBA00022801"/>
    </source>
</evidence>
<proteinExistence type="inferred from homology"/>
<dbReference type="PANTHER" id="PTHR43221:SF1">
    <property type="entry name" value="PROTEASE HTPX"/>
    <property type="match status" value="1"/>
</dbReference>
<dbReference type="GO" id="GO:0004222">
    <property type="term" value="F:metalloendopeptidase activity"/>
    <property type="evidence" value="ECO:0007669"/>
    <property type="project" value="InterPro"/>
</dbReference>
<dbReference type="GO" id="GO:0046872">
    <property type="term" value="F:metal ion binding"/>
    <property type="evidence" value="ECO:0007669"/>
    <property type="project" value="UniProtKB-KW"/>
</dbReference>
<evidence type="ECO:0000256" key="4">
    <source>
        <dbReference type="ARBA" id="ARBA00022692"/>
    </source>
</evidence>
<name>M5U3Y1_9BACT</name>
<feature type="domain" description="Peptidase M48" evidence="13">
    <location>
        <begin position="93"/>
        <end position="239"/>
    </location>
</feature>
<keyword evidence="5" id="KW-0479">Metal-binding</keyword>
<accession>M5U3Y1</accession>
<comment type="subcellular location">
    <subcellularLocation>
        <location evidence="1">Cell membrane</location>
        <topology evidence="1">Multi-pass membrane protein</topology>
    </subcellularLocation>
</comment>
<dbReference type="PANTHER" id="PTHR43221">
    <property type="entry name" value="PROTEASE HTPX"/>
    <property type="match status" value="1"/>
</dbReference>
<evidence type="ECO:0000313" key="14">
    <source>
        <dbReference type="EMBL" id="EMI55979.1"/>
    </source>
</evidence>
<dbReference type="PATRIC" id="fig|1263870.3.peg.2742"/>
<evidence type="ECO:0000256" key="3">
    <source>
        <dbReference type="ARBA" id="ARBA00022670"/>
    </source>
</evidence>
<keyword evidence="10 12" id="KW-0472">Membrane</keyword>
<keyword evidence="9 11" id="KW-0482">Metalloprotease</keyword>
<dbReference type="EMBL" id="ANOH01000182">
    <property type="protein sequence ID" value="EMI55979.1"/>
    <property type="molecule type" value="Genomic_DNA"/>
</dbReference>
<comment type="caution">
    <text evidence="14">The sequence shown here is derived from an EMBL/GenBank/DDBJ whole genome shotgun (WGS) entry which is preliminary data.</text>
</comment>
<keyword evidence="7 11" id="KW-0862">Zinc</keyword>
<evidence type="ECO:0000256" key="7">
    <source>
        <dbReference type="ARBA" id="ARBA00022833"/>
    </source>
</evidence>
<protein>
    <submittedName>
        <fullName evidence="14">Putative membrane protein</fullName>
    </submittedName>
</protein>
<dbReference type="GO" id="GO:0006508">
    <property type="term" value="P:proteolysis"/>
    <property type="evidence" value="ECO:0007669"/>
    <property type="project" value="UniProtKB-KW"/>
</dbReference>
<evidence type="ECO:0000256" key="11">
    <source>
        <dbReference type="RuleBase" id="RU003983"/>
    </source>
</evidence>
<dbReference type="AlphaFoldDB" id="M5U3Y1"/>
<comment type="cofactor">
    <cofactor evidence="11">
        <name>Zn(2+)</name>
        <dbReference type="ChEBI" id="CHEBI:29105"/>
    </cofactor>
    <text evidence="11">Binds 1 zinc ion per subunit.</text>
</comment>